<dbReference type="AlphaFoldDB" id="A0A1J5RXL7"/>
<dbReference type="Pfam" id="PF10263">
    <property type="entry name" value="SprT-like"/>
    <property type="match status" value="1"/>
</dbReference>
<accession>A0A1J5RXL7</accession>
<sequence length="207" mass="23837">MPVSEHPMQALANFLPEGSFDLVVQYIHHYKVHLTVTKKRKSVLGDYRHPAMGSNHRISINGNLNKYEFLITLLHELAHLLTFEQFKNRVEAHGKEWKNIYSKLLIDFVQHKLFPADIEKALQRSIINPAATANGETALLLVLRKYDAKKMDGVHHVAELPEGALFKTEDGRIFKKEKKRVKRYECTEIKTGLKYSFSALSMVKIVK</sequence>
<name>A0A1J5RXL7_9ZZZZ</name>
<reference evidence="2" key="1">
    <citation type="submission" date="2016-10" db="EMBL/GenBank/DDBJ databases">
        <title>Sequence of Gallionella enrichment culture.</title>
        <authorList>
            <person name="Poehlein A."/>
            <person name="Muehling M."/>
            <person name="Daniel R."/>
        </authorList>
    </citation>
    <scope>NUCLEOTIDE SEQUENCE</scope>
</reference>
<dbReference type="GO" id="GO:0006950">
    <property type="term" value="P:response to stress"/>
    <property type="evidence" value="ECO:0007669"/>
    <property type="project" value="UniProtKB-ARBA"/>
</dbReference>
<proteinExistence type="predicted"/>
<protein>
    <submittedName>
        <fullName evidence="2">Protein SprT</fullName>
    </submittedName>
</protein>
<evidence type="ECO:0000313" key="2">
    <source>
        <dbReference type="EMBL" id="OIQ92885.1"/>
    </source>
</evidence>
<gene>
    <name evidence="2" type="primary">sprT</name>
    <name evidence="2" type="ORF">GALL_251800</name>
</gene>
<dbReference type="EMBL" id="MLJW01000220">
    <property type="protein sequence ID" value="OIQ92885.1"/>
    <property type="molecule type" value="Genomic_DNA"/>
</dbReference>
<feature type="domain" description="SprT-like" evidence="1">
    <location>
        <begin position="29"/>
        <end position="103"/>
    </location>
</feature>
<dbReference type="InterPro" id="IPR006640">
    <property type="entry name" value="SprT-like_domain"/>
</dbReference>
<comment type="caution">
    <text evidence="2">The sequence shown here is derived from an EMBL/GenBank/DDBJ whole genome shotgun (WGS) entry which is preliminary data.</text>
</comment>
<organism evidence="2">
    <name type="scientific">mine drainage metagenome</name>
    <dbReference type="NCBI Taxonomy" id="410659"/>
    <lineage>
        <taxon>unclassified sequences</taxon>
        <taxon>metagenomes</taxon>
        <taxon>ecological metagenomes</taxon>
    </lineage>
</organism>
<evidence type="ECO:0000259" key="1">
    <source>
        <dbReference type="Pfam" id="PF10263"/>
    </source>
</evidence>